<keyword evidence="3" id="KW-1185">Reference proteome</keyword>
<dbReference type="RefSeq" id="WP_193908074.1">
    <property type="nucleotide sequence ID" value="NZ_PRDL01000001.1"/>
</dbReference>
<gene>
    <name evidence="2" type="ORF">C4F51_06065</name>
</gene>
<dbReference type="Proteomes" id="UP000652567">
    <property type="component" value="Unassembled WGS sequence"/>
</dbReference>
<organism evidence="2 3">
    <name type="scientific">Cellvibrio polysaccharolyticus</name>
    <dbReference type="NCBI Taxonomy" id="2082724"/>
    <lineage>
        <taxon>Bacteria</taxon>
        <taxon>Pseudomonadati</taxon>
        <taxon>Pseudomonadota</taxon>
        <taxon>Gammaproteobacteria</taxon>
        <taxon>Cellvibrionales</taxon>
        <taxon>Cellvibrionaceae</taxon>
        <taxon>Cellvibrio</taxon>
    </lineage>
</organism>
<evidence type="ECO:0000256" key="1">
    <source>
        <dbReference type="SAM" id="MobiDB-lite"/>
    </source>
</evidence>
<evidence type="ECO:0000313" key="3">
    <source>
        <dbReference type="Proteomes" id="UP000652567"/>
    </source>
</evidence>
<name>A0A928V538_9GAMM</name>
<proteinExistence type="predicted"/>
<feature type="region of interest" description="Disordered" evidence="1">
    <location>
        <begin position="93"/>
        <end position="121"/>
    </location>
</feature>
<sequence length="121" mass="13151">MNFDDWVADVAAGTATHSSGFVLRVEGNPADPSAVEPGKFPTDLNFIDQARLLRCGLEFLAKASKTNGYSSGYSTRADDPKMAAIREREAQAKRFAEREDKPQRSVLSLKKKAPANSDSTS</sequence>
<accession>A0A928V538</accession>
<protein>
    <submittedName>
        <fullName evidence="2">Uncharacterized protein</fullName>
    </submittedName>
</protein>
<comment type="caution">
    <text evidence="2">The sequence shown here is derived from an EMBL/GenBank/DDBJ whole genome shotgun (WGS) entry which is preliminary data.</text>
</comment>
<dbReference type="AlphaFoldDB" id="A0A928V538"/>
<reference evidence="2" key="1">
    <citation type="submission" date="2018-07" db="EMBL/GenBank/DDBJ databases">
        <title>Genome assembly of strain Ka43.</title>
        <authorList>
            <person name="Kukolya J."/>
            <person name="Nagy I."/>
            <person name="Horvath B."/>
            <person name="Toth A."/>
        </authorList>
    </citation>
    <scope>NUCLEOTIDE SEQUENCE</scope>
    <source>
        <strain evidence="2">KB43</strain>
    </source>
</reference>
<dbReference type="EMBL" id="PRDL01000001">
    <property type="protein sequence ID" value="MBE8716754.1"/>
    <property type="molecule type" value="Genomic_DNA"/>
</dbReference>
<feature type="compositionally biased region" description="Basic and acidic residues" evidence="1">
    <location>
        <begin position="93"/>
        <end position="103"/>
    </location>
</feature>
<evidence type="ECO:0000313" key="2">
    <source>
        <dbReference type="EMBL" id="MBE8716754.1"/>
    </source>
</evidence>